<proteinExistence type="predicted"/>
<name>A0ACC0AQQ7_CATRO</name>
<comment type="caution">
    <text evidence="1">The sequence shown here is derived from an EMBL/GenBank/DDBJ whole genome shotgun (WGS) entry which is preliminary data.</text>
</comment>
<sequence length="119" mass="14016">MDFMGTYKSENNHPSSSNEVAKTMWRLLWQTEIPPKVKLLGWKICSSIVPTTRNLRQQQLFVEDVCPHCRNLTVVLQNYDALFSKYIYILGLWSLIARMLRSLATSKSPHLFEEIRRRM</sequence>
<organism evidence="1 2">
    <name type="scientific">Catharanthus roseus</name>
    <name type="common">Madagascar periwinkle</name>
    <name type="synonym">Vinca rosea</name>
    <dbReference type="NCBI Taxonomy" id="4058"/>
    <lineage>
        <taxon>Eukaryota</taxon>
        <taxon>Viridiplantae</taxon>
        <taxon>Streptophyta</taxon>
        <taxon>Embryophyta</taxon>
        <taxon>Tracheophyta</taxon>
        <taxon>Spermatophyta</taxon>
        <taxon>Magnoliopsida</taxon>
        <taxon>eudicotyledons</taxon>
        <taxon>Gunneridae</taxon>
        <taxon>Pentapetalae</taxon>
        <taxon>asterids</taxon>
        <taxon>lamiids</taxon>
        <taxon>Gentianales</taxon>
        <taxon>Apocynaceae</taxon>
        <taxon>Rauvolfioideae</taxon>
        <taxon>Vinceae</taxon>
        <taxon>Catharanthinae</taxon>
        <taxon>Catharanthus</taxon>
    </lineage>
</organism>
<keyword evidence="2" id="KW-1185">Reference proteome</keyword>
<evidence type="ECO:0000313" key="1">
    <source>
        <dbReference type="EMBL" id="KAI5663204.1"/>
    </source>
</evidence>
<reference evidence="2" key="1">
    <citation type="journal article" date="2023" name="Nat. Plants">
        <title>Single-cell RNA sequencing provides a high-resolution roadmap for understanding the multicellular compartmentation of specialized metabolism.</title>
        <authorList>
            <person name="Sun S."/>
            <person name="Shen X."/>
            <person name="Li Y."/>
            <person name="Li Y."/>
            <person name="Wang S."/>
            <person name="Li R."/>
            <person name="Zhang H."/>
            <person name="Shen G."/>
            <person name="Guo B."/>
            <person name="Wei J."/>
            <person name="Xu J."/>
            <person name="St-Pierre B."/>
            <person name="Chen S."/>
            <person name="Sun C."/>
        </authorList>
    </citation>
    <scope>NUCLEOTIDE SEQUENCE [LARGE SCALE GENOMIC DNA]</scope>
</reference>
<dbReference type="Proteomes" id="UP001060085">
    <property type="component" value="Linkage Group LG05"/>
</dbReference>
<dbReference type="EMBL" id="CM044705">
    <property type="protein sequence ID" value="KAI5663204.1"/>
    <property type="molecule type" value="Genomic_DNA"/>
</dbReference>
<protein>
    <submittedName>
        <fullName evidence="1">Uncharacterized protein</fullName>
    </submittedName>
</protein>
<gene>
    <name evidence="1" type="ORF">M9H77_22527</name>
</gene>
<accession>A0ACC0AQQ7</accession>
<evidence type="ECO:0000313" key="2">
    <source>
        <dbReference type="Proteomes" id="UP001060085"/>
    </source>
</evidence>